<keyword evidence="2" id="KW-1185">Reference proteome</keyword>
<dbReference type="PROSITE" id="PS51257">
    <property type="entry name" value="PROKAR_LIPOPROTEIN"/>
    <property type="match status" value="1"/>
</dbReference>
<gene>
    <name evidence="1" type="ORF">ULMA_04280</name>
</gene>
<dbReference type="Proteomes" id="UP000326509">
    <property type="component" value="Unassembled WGS sequence"/>
</dbReference>
<comment type="caution">
    <text evidence="1">The sequence shown here is derived from an EMBL/GenBank/DDBJ whole genome shotgun (WGS) entry which is preliminary data.</text>
</comment>
<accession>A0A5J4IWV7</accession>
<evidence type="ECO:0000313" key="2">
    <source>
        <dbReference type="Proteomes" id="UP000326509"/>
    </source>
</evidence>
<proteinExistence type="predicted"/>
<dbReference type="RefSeq" id="WP_151672404.1">
    <property type="nucleotide sequence ID" value="NZ_BKCG01000001.1"/>
</dbReference>
<sequence length="205" mass="23386">MIRFLLSSLLILTLFSCGPKIIKGLEVPVSKQNIGSPYFSDLSKDYVYKAKLDIYGNYFGGILIVKKISEVKHRVVFTTEFGSKIFDFLYDGDTFTKNFILPDLDRKIVVNTLEKDFRILITEKTDVVSQYQNSEYDVFETANSDGGNLFSENVESKQLYSIANAPNGRIKILITFNDVEENIAKKININHNNIKLSIALEYLKK</sequence>
<dbReference type="OrthoDB" id="1043955at2"/>
<dbReference type="EMBL" id="BKCG01000001">
    <property type="protein sequence ID" value="GER58320.1"/>
    <property type="molecule type" value="Genomic_DNA"/>
</dbReference>
<name>A0A5J4IWV7_9FLAO</name>
<reference evidence="1 2" key="1">
    <citation type="submission" date="2019-08" db="EMBL/GenBank/DDBJ databases">
        <title>Draft genome sequence of Ulvibacter marinus type strain NBRC 109484.</title>
        <authorList>
            <person name="Kawano K."/>
            <person name="Ushijima N."/>
            <person name="Kihara M."/>
            <person name="Itoh H."/>
        </authorList>
    </citation>
    <scope>NUCLEOTIDE SEQUENCE [LARGE SCALE GENOMIC DNA]</scope>
    <source>
        <strain evidence="1 2">NBRC 109484</strain>
    </source>
</reference>
<evidence type="ECO:0000313" key="1">
    <source>
        <dbReference type="EMBL" id="GER58320.1"/>
    </source>
</evidence>
<evidence type="ECO:0008006" key="3">
    <source>
        <dbReference type="Google" id="ProtNLM"/>
    </source>
</evidence>
<protein>
    <recommendedName>
        <fullName evidence="3">Lipoprotein</fullName>
    </recommendedName>
</protein>
<organism evidence="1 2">
    <name type="scientific">Patiriisocius marinus</name>
    <dbReference type="NCBI Taxonomy" id="1397112"/>
    <lineage>
        <taxon>Bacteria</taxon>
        <taxon>Pseudomonadati</taxon>
        <taxon>Bacteroidota</taxon>
        <taxon>Flavobacteriia</taxon>
        <taxon>Flavobacteriales</taxon>
        <taxon>Flavobacteriaceae</taxon>
        <taxon>Patiriisocius</taxon>
    </lineage>
</organism>
<dbReference type="AlphaFoldDB" id="A0A5J4IWV7"/>